<dbReference type="Proteomes" id="UP001417504">
    <property type="component" value="Unassembled WGS sequence"/>
</dbReference>
<dbReference type="AlphaFoldDB" id="A0AAP0EDU9"/>
<reference evidence="2 3" key="1">
    <citation type="submission" date="2024-01" db="EMBL/GenBank/DDBJ databases">
        <title>Genome assemblies of Stephania.</title>
        <authorList>
            <person name="Yang L."/>
        </authorList>
    </citation>
    <scope>NUCLEOTIDE SEQUENCE [LARGE SCALE GENOMIC DNA]</scope>
    <source>
        <strain evidence="2">QJT</strain>
        <tissue evidence="2">Leaf</tissue>
    </source>
</reference>
<feature type="signal peptide" evidence="1">
    <location>
        <begin position="1"/>
        <end position="21"/>
    </location>
</feature>
<name>A0AAP0EDU9_9MAGN</name>
<evidence type="ECO:0000313" key="2">
    <source>
        <dbReference type="EMBL" id="KAK9091510.1"/>
    </source>
</evidence>
<proteinExistence type="predicted"/>
<organism evidence="2 3">
    <name type="scientific">Stephania japonica</name>
    <dbReference type="NCBI Taxonomy" id="461633"/>
    <lineage>
        <taxon>Eukaryota</taxon>
        <taxon>Viridiplantae</taxon>
        <taxon>Streptophyta</taxon>
        <taxon>Embryophyta</taxon>
        <taxon>Tracheophyta</taxon>
        <taxon>Spermatophyta</taxon>
        <taxon>Magnoliopsida</taxon>
        <taxon>Ranunculales</taxon>
        <taxon>Menispermaceae</taxon>
        <taxon>Menispermoideae</taxon>
        <taxon>Cissampelideae</taxon>
        <taxon>Stephania</taxon>
    </lineage>
</organism>
<keyword evidence="3" id="KW-1185">Reference proteome</keyword>
<evidence type="ECO:0000313" key="3">
    <source>
        <dbReference type="Proteomes" id="UP001417504"/>
    </source>
</evidence>
<gene>
    <name evidence="2" type="ORF">Sjap_024687</name>
</gene>
<accession>A0AAP0EDU9</accession>
<comment type="caution">
    <text evidence="2">The sequence shown here is derived from an EMBL/GenBank/DDBJ whole genome shotgun (WGS) entry which is preliminary data.</text>
</comment>
<sequence>MYGLSCVWIEFCVSITLICLSNVEIKRSTKSSCVYCCPSVKKGCKKLLT</sequence>
<keyword evidence="1" id="KW-0732">Signal</keyword>
<feature type="chain" id="PRO_5042956538" evidence="1">
    <location>
        <begin position="22"/>
        <end position="49"/>
    </location>
</feature>
<dbReference type="EMBL" id="JBBNAE010000010">
    <property type="protein sequence ID" value="KAK9091510.1"/>
    <property type="molecule type" value="Genomic_DNA"/>
</dbReference>
<evidence type="ECO:0000256" key="1">
    <source>
        <dbReference type="SAM" id="SignalP"/>
    </source>
</evidence>
<protein>
    <submittedName>
        <fullName evidence="2">Uncharacterized protein</fullName>
    </submittedName>
</protein>